<organism evidence="2 3">
    <name type="scientific">Gordonia asplenii</name>
    <dbReference type="NCBI Taxonomy" id="2725283"/>
    <lineage>
        <taxon>Bacteria</taxon>
        <taxon>Bacillati</taxon>
        <taxon>Actinomycetota</taxon>
        <taxon>Actinomycetes</taxon>
        <taxon>Mycobacteriales</taxon>
        <taxon>Gordoniaceae</taxon>
        <taxon>Gordonia</taxon>
    </lineage>
</organism>
<evidence type="ECO:0000313" key="2">
    <source>
        <dbReference type="EMBL" id="NMO02483.1"/>
    </source>
</evidence>
<feature type="transmembrane region" description="Helical" evidence="1">
    <location>
        <begin position="7"/>
        <end position="30"/>
    </location>
</feature>
<evidence type="ECO:0000313" key="3">
    <source>
        <dbReference type="Proteomes" id="UP000550729"/>
    </source>
</evidence>
<comment type="caution">
    <text evidence="2">The sequence shown here is derived from an EMBL/GenBank/DDBJ whole genome shotgun (WGS) entry which is preliminary data.</text>
</comment>
<proteinExistence type="predicted"/>
<dbReference type="AlphaFoldDB" id="A0A848L1J7"/>
<keyword evidence="1" id="KW-0812">Transmembrane</keyword>
<dbReference type="RefSeq" id="WP_170194988.1">
    <property type="nucleotide sequence ID" value="NZ_JABBNB010000014.1"/>
</dbReference>
<sequence length="67" mass="6586">MKSNRLVAGIVAAVAGIVVGLGSVVLGGLLSTDNSPATDLNNINPNNGFIQGSVDYGSRGGSTGNNN</sequence>
<name>A0A848L1J7_9ACTN</name>
<protein>
    <submittedName>
        <fullName evidence="2">DUF2613 domain-containing protein</fullName>
    </submittedName>
</protein>
<dbReference type="Proteomes" id="UP000550729">
    <property type="component" value="Unassembled WGS sequence"/>
</dbReference>
<keyword evidence="3" id="KW-1185">Reference proteome</keyword>
<reference evidence="2 3" key="1">
    <citation type="submission" date="2020-04" db="EMBL/GenBank/DDBJ databases">
        <title>Gordonia sp. nov. TBRC 11910.</title>
        <authorList>
            <person name="Suriyachadkun C."/>
        </authorList>
    </citation>
    <scope>NUCLEOTIDE SEQUENCE [LARGE SCALE GENOMIC DNA]</scope>
    <source>
        <strain evidence="2 3">TBRC 11910</strain>
    </source>
</reference>
<dbReference type="Pfam" id="PF11021">
    <property type="entry name" value="DUF2613"/>
    <property type="match status" value="1"/>
</dbReference>
<dbReference type="InterPro" id="IPR022566">
    <property type="entry name" value="DUF2613"/>
</dbReference>
<accession>A0A848L1J7</accession>
<gene>
    <name evidence="2" type="ORF">HH308_14805</name>
</gene>
<dbReference type="EMBL" id="JABBNB010000014">
    <property type="protein sequence ID" value="NMO02483.1"/>
    <property type="molecule type" value="Genomic_DNA"/>
</dbReference>
<keyword evidence="1" id="KW-1133">Transmembrane helix</keyword>
<keyword evidence="1" id="KW-0472">Membrane</keyword>
<evidence type="ECO:0000256" key="1">
    <source>
        <dbReference type="SAM" id="Phobius"/>
    </source>
</evidence>